<accession>A0A2T5MIL1</accession>
<evidence type="ECO:0000259" key="1">
    <source>
        <dbReference type="Pfam" id="PF08223"/>
    </source>
</evidence>
<proteinExistence type="predicted"/>
<dbReference type="GO" id="GO:0006351">
    <property type="term" value="P:DNA-templated transcription"/>
    <property type="evidence" value="ECO:0007669"/>
    <property type="project" value="TreeGrafter"/>
</dbReference>
<dbReference type="RefSeq" id="WP_107939588.1">
    <property type="nucleotide sequence ID" value="NZ_QANS01000002.1"/>
</dbReference>
<evidence type="ECO:0000313" key="2">
    <source>
        <dbReference type="EMBL" id="PTU32394.1"/>
    </source>
</evidence>
<name>A0A2T5MIL1_9GAMM</name>
<dbReference type="Gene3D" id="1.10.10.10">
    <property type="entry name" value="Winged helix-like DNA-binding domain superfamily/Winged helix DNA-binding domain"/>
    <property type="match status" value="1"/>
</dbReference>
<dbReference type="EMBL" id="QANS01000002">
    <property type="protein sequence ID" value="PTU32394.1"/>
    <property type="molecule type" value="Genomic_DNA"/>
</dbReference>
<keyword evidence="3" id="KW-1185">Reference proteome</keyword>
<dbReference type="Gene3D" id="3.30.70.2650">
    <property type="match status" value="1"/>
</dbReference>
<dbReference type="Proteomes" id="UP000244248">
    <property type="component" value="Unassembled WGS sequence"/>
</dbReference>
<feature type="domain" description="Transcriptional repressor PaaX-like C-terminal" evidence="1">
    <location>
        <begin position="173"/>
        <end position="254"/>
    </location>
</feature>
<evidence type="ECO:0000313" key="3">
    <source>
        <dbReference type="Proteomes" id="UP000244248"/>
    </source>
</evidence>
<dbReference type="InterPro" id="IPR013225">
    <property type="entry name" value="PaaX_C"/>
</dbReference>
<dbReference type="PANTHER" id="PTHR30319:SF1">
    <property type="entry name" value="TRANSCRIPTIONAL REPRESSOR PAAX"/>
    <property type="match status" value="1"/>
</dbReference>
<organism evidence="2 3">
    <name type="scientific">Stenotrophobium rhamnosiphilum</name>
    <dbReference type="NCBI Taxonomy" id="2029166"/>
    <lineage>
        <taxon>Bacteria</taxon>
        <taxon>Pseudomonadati</taxon>
        <taxon>Pseudomonadota</taxon>
        <taxon>Gammaproteobacteria</taxon>
        <taxon>Nevskiales</taxon>
        <taxon>Nevskiaceae</taxon>
        <taxon>Stenotrophobium</taxon>
    </lineage>
</organism>
<gene>
    <name evidence="2" type="ORF">CJD38_07020</name>
</gene>
<sequence>MKPNPRHVVLNLLLAANDETLSAREAIGACGLLGIRENSVRVALLRLAAAGMIESTGRGSYQLGPNASGLAGEISNWRDAEKRVKEWKGGWIAVHTASLGRSDRSALRGRDRALQLLGMRELDRGLYVRPDNLAGGVVSVRERLHKLGLDNDAVVFVAHEFDDEREQRARKLWNGKALSKSYRDTRLKLESWLARADQLDPEAAARESFLLGDKAIHQLVFDPLLPEPLVDVKERRAFVEAVVRYDRAGHAIWQRLHFNFSNAVSAGAKATRPH</sequence>
<dbReference type="AlphaFoldDB" id="A0A2T5MIL1"/>
<dbReference type="InterPro" id="IPR036388">
    <property type="entry name" value="WH-like_DNA-bd_sf"/>
</dbReference>
<protein>
    <submittedName>
        <fullName evidence="2">PaaX family transcriptional regulator</fullName>
    </submittedName>
</protein>
<reference evidence="2 3" key="1">
    <citation type="submission" date="2018-04" db="EMBL/GenBank/DDBJ databases">
        <title>Novel species isolated from glacier.</title>
        <authorList>
            <person name="Liu Q."/>
            <person name="Xin Y.-H."/>
        </authorList>
    </citation>
    <scope>NUCLEOTIDE SEQUENCE [LARGE SCALE GENOMIC DNA]</scope>
    <source>
        <strain evidence="2 3">GT1R17</strain>
    </source>
</reference>
<dbReference type="PANTHER" id="PTHR30319">
    <property type="entry name" value="PHENYLACETIC ACID REGULATOR-RELATED TRANSCRIPTIONAL REPRESSOR"/>
    <property type="match status" value="1"/>
</dbReference>
<dbReference type="Pfam" id="PF08223">
    <property type="entry name" value="PaaX_C"/>
    <property type="match status" value="1"/>
</dbReference>
<comment type="caution">
    <text evidence="2">The sequence shown here is derived from an EMBL/GenBank/DDBJ whole genome shotgun (WGS) entry which is preliminary data.</text>
</comment>
<dbReference type="OrthoDB" id="6380574at2"/>